<dbReference type="AlphaFoldDB" id="A0A2N5U8P4"/>
<accession>A0A2N5U8P4</accession>
<proteinExistence type="predicted"/>
<feature type="region of interest" description="Disordered" evidence="1">
    <location>
        <begin position="1"/>
        <end position="21"/>
    </location>
</feature>
<evidence type="ECO:0000313" key="3">
    <source>
        <dbReference type="Proteomes" id="UP000235392"/>
    </source>
</evidence>
<reference evidence="2 3" key="1">
    <citation type="submission" date="2017-11" db="EMBL/GenBank/DDBJ databases">
        <title>De novo assembly and phasing of dikaryotic genomes from two isolates of Puccinia coronata f. sp. avenae, the causal agent of oat crown rust.</title>
        <authorList>
            <person name="Miller M.E."/>
            <person name="Zhang Y."/>
            <person name="Omidvar V."/>
            <person name="Sperschneider J."/>
            <person name="Schwessinger B."/>
            <person name="Raley C."/>
            <person name="Palmer J.M."/>
            <person name="Garnica D."/>
            <person name="Upadhyaya N."/>
            <person name="Rathjen J."/>
            <person name="Taylor J.M."/>
            <person name="Park R.F."/>
            <person name="Dodds P.N."/>
            <person name="Hirsch C.D."/>
            <person name="Kianian S.F."/>
            <person name="Figueroa M."/>
        </authorList>
    </citation>
    <scope>NUCLEOTIDE SEQUENCE [LARGE SCALE GENOMIC DNA]</scope>
    <source>
        <strain evidence="2">12SD80</strain>
    </source>
</reference>
<evidence type="ECO:0000256" key="1">
    <source>
        <dbReference type="SAM" id="MobiDB-lite"/>
    </source>
</evidence>
<gene>
    <name evidence="2" type="ORF">PCASD_11616</name>
</gene>
<comment type="caution">
    <text evidence="2">The sequence shown here is derived from an EMBL/GenBank/DDBJ whole genome shotgun (WGS) entry which is preliminary data.</text>
</comment>
<dbReference type="EMBL" id="PGCI01000204">
    <property type="protein sequence ID" value="PLW34120.1"/>
    <property type="molecule type" value="Genomic_DNA"/>
</dbReference>
<name>A0A2N5U8P4_9BASI</name>
<sequence>MGHHRYSFKTRTTKESHPTSSVPIGHWRILAGLTLARLSFLEVSSSDSLRLNLPRARWSLRAFLGGQMIARRSPILSLSPNQYLTL</sequence>
<evidence type="ECO:0000313" key="2">
    <source>
        <dbReference type="EMBL" id="PLW34120.1"/>
    </source>
</evidence>
<organism evidence="2 3">
    <name type="scientific">Puccinia coronata f. sp. avenae</name>
    <dbReference type="NCBI Taxonomy" id="200324"/>
    <lineage>
        <taxon>Eukaryota</taxon>
        <taxon>Fungi</taxon>
        <taxon>Dikarya</taxon>
        <taxon>Basidiomycota</taxon>
        <taxon>Pucciniomycotina</taxon>
        <taxon>Pucciniomycetes</taxon>
        <taxon>Pucciniales</taxon>
        <taxon>Pucciniaceae</taxon>
        <taxon>Puccinia</taxon>
    </lineage>
</organism>
<protein>
    <submittedName>
        <fullName evidence="2">Uncharacterized protein</fullName>
    </submittedName>
</protein>
<dbReference type="Proteomes" id="UP000235392">
    <property type="component" value="Unassembled WGS sequence"/>
</dbReference>